<dbReference type="Proteomes" id="UP000779233">
    <property type="component" value="Unassembled WGS sequence"/>
</dbReference>
<dbReference type="Proteomes" id="UP000196402">
    <property type="component" value="Chromosome 12"/>
</dbReference>
<dbReference type="EMBL" id="LT615267">
    <property type="protein sequence ID" value="SCO74175.1"/>
    <property type="molecule type" value="Genomic_DNA"/>
</dbReference>
<dbReference type="AlphaFoldDB" id="A0A1G4HGY2"/>
<protein>
    <submittedName>
        <fullName evidence="2">(malaria parasite P. vivax) hypothetical protein</fullName>
    </submittedName>
</protein>
<dbReference type="VEuPathDB" id="PlasmoDB:PVW1_120047900"/>
<dbReference type="VEuPathDB" id="PlasmoDB:PVPAM_120038200"/>
<dbReference type="Proteomes" id="UP000305196">
    <property type="component" value="Chromosome 12"/>
</dbReference>
<evidence type="ECO:0000313" key="3">
    <source>
        <dbReference type="EMBL" id="SCO68712.1"/>
    </source>
</evidence>
<accession>A0A1G4HGY2</accession>
<feature type="region of interest" description="Disordered" evidence="1">
    <location>
        <begin position="24"/>
        <end position="62"/>
    </location>
</feature>
<proteinExistence type="predicted"/>
<reference evidence="5 6" key="1">
    <citation type="submission" date="2016-07" db="EMBL/GenBank/DDBJ databases">
        <authorList>
            <consortium name="Pathogen Informatics"/>
        </authorList>
    </citation>
    <scope>NUCLEOTIDE SEQUENCE [LARGE SCALE GENOMIC DNA]</scope>
    <source>
        <strain evidence="2">PvW1</strain>
    </source>
</reference>
<evidence type="ECO:0000313" key="4">
    <source>
        <dbReference type="EMBL" id="SCO74175.1"/>
    </source>
</evidence>
<organism evidence="4 6">
    <name type="scientific">Plasmodium vivax</name>
    <name type="common">malaria parasite P. vivax</name>
    <dbReference type="NCBI Taxonomy" id="5855"/>
    <lineage>
        <taxon>Eukaryota</taxon>
        <taxon>Sar</taxon>
        <taxon>Alveolata</taxon>
        <taxon>Apicomplexa</taxon>
        <taxon>Aconoidasida</taxon>
        <taxon>Haemosporida</taxon>
        <taxon>Plasmodiidae</taxon>
        <taxon>Plasmodium</taxon>
        <taxon>Plasmodium (Plasmodium)</taxon>
    </lineage>
</organism>
<evidence type="ECO:0000313" key="2">
    <source>
        <dbReference type="EMBL" id="CAG9473536.1"/>
    </source>
</evidence>
<gene>
    <name evidence="4" type="ORF">PVC01_120036900</name>
    <name evidence="3" type="ORF">PVT01_120037400</name>
    <name evidence="2" type="ORF">PVW1_120047900</name>
</gene>
<dbReference type="EMBL" id="LT615250">
    <property type="protein sequence ID" value="SCO68712.1"/>
    <property type="molecule type" value="Genomic_DNA"/>
</dbReference>
<name>A0A1G4HGY2_PLAVI</name>
<evidence type="ECO:0000256" key="1">
    <source>
        <dbReference type="SAM" id="MobiDB-lite"/>
    </source>
</evidence>
<dbReference type="EMBL" id="CAJZCX010000004">
    <property type="protein sequence ID" value="CAG9473536.1"/>
    <property type="molecule type" value="Genomic_DNA"/>
</dbReference>
<evidence type="ECO:0000313" key="6">
    <source>
        <dbReference type="Proteomes" id="UP000305196"/>
    </source>
</evidence>
<sequence>MKRVERCSKAASGALNTSSFSKDGAISRVLQKRGTPRAGPTAPDQPGQTNGGILVSQNSPNAQFQNNSLRRSTIWLWGGSKKGSVVNLGYSCGAYQFARTKKYSKRETKLC</sequence>
<evidence type="ECO:0000313" key="5">
    <source>
        <dbReference type="Proteomes" id="UP000196402"/>
    </source>
</evidence>